<name>A0A381WNG0_9ZZZZ</name>
<reference evidence="2" key="1">
    <citation type="submission" date="2018-05" db="EMBL/GenBank/DDBJ databases">
        <authorList>
            <person name="Lanie J.A."/>
            <person name="Ng W.-L."/>
            <person name="Kazmierczak K.M."/>
            <person name="Andrzejewski T.M."/>
            <person name="Davidsen T.M."/>
            <person name="Wayne K.J."/>
            <person name="Tettelin H."/>
            <person name="Glass J.I."/>
            <person name="Rusch D."/>
            <person name="Podicherti R."/>
            <person name="Tsui H.-C.T."/>
            <person name="Winkler M.E."/>
        </authorList>
    </citation>
    <scope>NUCLEOTIDE SEQUENCE</scope>
</reference>
<evidence type="ECO:0000313" key="2">
    <source>
        <dbReference type="EMBL" id="SVA54069.1"/>
    </source>
</evidence>
<dbReference type="GO" id="GO:0006629">
    <property type="term" value="P:lipid metabolic process"/>
    <property type="evidence" value="ECO:0007669"/>
    <property type="project" value="InterPro"/>
</dbReference>
<dbReference type="EMBL" id="UINC01012372">
    <property type="protein sequence ID" value="SVA54069.1"/>
    <property type="molecule type" value="Genomic_DNA"/>
</dbReference>
<protein>
    <recommendedName>
        <fullName evidence="1">Fungal lipase-type domain-containing protein</fullName>
    </recommendedName>
</protein>
<organism evidence="2">
    <name type="scientific">marine metagenome</name>
    <dbReference type="NCBI Taxonomy" id="408172"/>
    <lineage>
        <taxon>unclassified sequences</taxon>
        <taxon>metagenomes</taxon>
        <taxon>ecological metagenomes</taxon>
    </lineage>
</organism>
<feature type="non-terminal residue" evidence="2">
    <location>
        <position position="239"/>
    </location>
</feature>
<dbReference type="Pfam" id="PF01764">
    <property type="entry name" value="Lipase_3"/>
    <property type="match status" value="1"/>
</dbReference>
<dbReference type="InterPro" id="IPR029058">
    <property type="entry name" value="AB_hydrolase_fold"/>
</dbReference>
<dbReference type="InterPro" id="IPR002921">
    <property type="entry name" value="Fungal_lipase-type"/>
</dbReference>
<dbReference type="PROSITE" id="PS51257">
    <property type="entry name" value="PROKAR_LIPOPROTEIN"/>
    <property type="match status" value="1"/>
</dbReference>
<proteinExistence type="predicted"/>
<gene>
    <name evidence="2" type="ORF">METZ01_LOCUS106923</name>
</gene>
<dbReference type="AlphaFoldDB" id="A0A381WNG0"/>
<feature type="domain" description="Fungal lipase-type" evidence="1">
    <location>
        <begin position="108"/>
        <end position="167"/>
    </location>
</feature>
<sequence length="239" mass="27412">MNKYLSLFCLFFLSCTESDHPDLLLNKLKINKSDYDEYLINRSNGIHRLGGINEKDSTWGIITVHGYYPMGWPTKGFEWVSPIVELSHRKIPVWFFKYDWGDCPENSADHLYREIEKLIGNNSHLDSLWIIGHSLGGVVTSLFAEKWGRDFPITIHSIAAPLAGMERQQPDCENISRAAYKISSTVSYTQWKTVKDQDGAFKNLKFDPQEVFIDGGTSILLPGEWNNSRLGHNRSIQWV</sequence>
<dbReference type="Gene3D" id="3.40.50.1820">
    <property type="entry name" value="alpha/beta hydrolase"/>
    <property type="match status" value="1"/>
</dbReference>
<accession>A0A381WNG0</accession>
<evidence type="ECO:0000259" key="1">
    <source>
        <dbReference type="Pfam" id="PF01764"/>
    </source>
</evidence>
<dbReference type="SUPFAM" id="SSF53474">
    <property type="entry name" value="alpha/beta-Hydrolases"/>
    <property type="match status" value="1"/>
</dbReference>